<evidence type="ECO:0000256" key="1">
    <source>
        <dbReference type="ARBA" id="ARBA00022450"/>
    </source>
</evidence>
<dbReference type="Gene3D" id="3.40.50.720">
    <property type="entry name" value="NAD(P)-binding Rossmann-like Domain"/>
    <property type="match status" value="1"/>
</dbReference>
<dbReference type="Proteomes" id="UP000193067">
    <property type="component" value="Unassembled WGS sequence"/>
</dbReference>
<keyword evidence="2" id="KW-0597">Phosphoprotein</keyword>
<dbReference type="PANTHER" id="PTHR43439">
    <property type="entry name" value="PHENYLACETATE-COENZYME A LIGASE"/>
    <property type="match status" value="1"/>
</dbReference>
<dbReference type="STRING" id="1353009.A0A1Y2IIS0"/>
<evidence type="ECO:0000259" key="3">
    <source>
        <dbReference type="Pfam" id="PF00501"/>
    </source>
</evidence>
<proteinExistence type="predicted"/>
<gene>
    <name evidence="5" type="ORF">PYCCODRAFT_1392669</name>
</gene>
<evidence type="ECO:0000313" key="6">
    <source>
        <dbReference type="Proteomes" id="UP000193067"/>
    </source>
</evidence>
<feature type="domain" description="AMP-dependent synthetase/ligase" evidence="3">
    <location>
        <begin position="34"/>
        <end position="360"/>
    </location>
</feature>
<dbReference type="Gene3D" id="1.10.1200.10">
    <property type="entry name" value="ACP-like"/>
    <property type="match status" value="1"/>
</dbReference>
<dbReference type="EMBL" id="KZ084114">
    <property type="protein sequence ID" value="OSD01070.1"/>
    <property type="molecule type" value="Genomic_DNA"/>
</dbReference>
<dbReference type="InterPro" id="IPR013120">
    <property type="entry name" value="FAR_NAD-bd"/>
</dbReference>
<dbReference type="InterPro" id="IPR042099">
    <property type="entry name" value="ANL_N_sf"/>
</dbReference>
<dbReference type="Gene3D" id="3.40.50.12780">
    <property type="entry name" value="N-terminal domain of ligase-like"/>
    <property type="match status" value="1"/>
</dbReference>
<dbReference type="InterPro" id="IPR036736">
    <property type="entry name" value="ACP-like_sf"/>
</dbReference>
<protein>
    <submittedName>
        <fullName evidence="5">Acetyl-CoA synthetase-like protein</fullName>
    </submittedName>
</protein>
<reference evidence="5 6" key="1">
    <citation type="journal article" date="2015" name="Biotechnol. Biofuels">
        <title>Enhanced degradation of softwood versus hardwood by the white-rot fungus Pycnoporus coccineus.</title>
        <authorList>
            <person name="Couturier M."/>
            <person name="Navarro D."/>
            <person name="Chevret D."/>
            <person name="Henrissat B."/>
            <person name="Piumi F."/>
            <person name="Ruiz-Duenas F.J."/>
            <person name="Martinez A.T."/>
            <person name="Grigoriev I.V."/>
            <person name="Riley R."/>
            <person name="Lipzen A."/>
            <person name="Berrin J.G."/>
            <person name="Master E.R."/>
            <person name="Rosso M.N."/>
        </authorList>
    </citation>
    <scope>NUCLEOTIDE SEQUENCE [LARGE SCALE GENOMIC DNA]</scope>
    <source>
        <strain evidence="5 6">BRFM310</strain>
    </source>
</reference>
<dbReference type="Pfam" id="PF00501">
    <property type="entry name" value="AMP-binding"/>
    <property type="match status" value="1"/>
</dbReference>
<dbReference type="InterPro" id="IPR051414">
    <property type="entry name" value="Adenylate-forming_Reductase"/>
</dbReference>
<name>A0A1Y2IIS0_TRAC3</name>
<evidence type="ECO:0000259" key="4">
    <source>
        <dbReference type="Pfam" id="PF07993"/>
    </source>
</evidence>
<dbReference type="AlphaFoldDB" id="A0A1Y2IIS0"/>
<dbReference type="Pfam" id="PF07993">
    <property type="entry name" value="NAD_binding_4"/>
    <property type="match status" value="1"/>
</dbReference>
<dbReference type="PANTHER" id="PTHR43439:SF2">
    <property type="entry name" value="ENZYME, PUTATIVE (JCVI)-RELATED"/>
    <property type="match status" value="1"/>
</dbReference>
<organism evidence="5 6">
    <name type="scientific">Trametes coccinea (strain BRFM310)</name>
    <name type="common">Pycnoporus coccineus</name>
    <dbReference type="NCBI Taxonomy" id="1353009"/>
    <lineage>
        <taxon>Eukaryota</taxon>
        <taxon>Fungi</taxon>
        <taxon>Dikarya</taxon>
        <taxon>Basidiomycota</taxon>
        <taxon>Agaricomycotina</taxon>
        <taxon>Agaricomycetes</taxon>
        <taxon>Polyporales</taxon>
        <taxon>Polyporaceae</taxon>
        <taxon>Trametes</taxon>
    </lineage>
</organism>
<accession>A0A1Y2IIS0</accession>
<sequence length="1072" mass="119111">MPLDPADVPSHIATTFSAPLDLLKSGVAVPHLYDWQAKENPNYPIFTYHDGDKLEYITYASANKAIDRAARYIASGLSSQDEGMAPPVIAILANTDTITYFCTTVGILRAGCTAFLISIRNGAAAVADMLQRTGASQLMLSQDAFLCAVAKDALSKLPAGKITVRNMPTFEDLFPSDDSKAREAFEVEAALPKAYDMDSCAIILHSSGSTDQPKPYRWTHKRVTAWGYESTLFEWDTSRSVFGCHGIPMFHAMGTYLCAAAPMKGYVIAAFKPASPPVLPTPDAVWQNTVATKCDFFFTVPSNVEEWSRYPDKVAVMQRVRGVVFGGAPLNPEVGDALALQGVNLLPAYGMTEVGTINQTMGPQRGLDWPYWKPVRTKEFRFIPRGENQYELVVLSDPDMPLPVINIKIDGLDGYATNDLVEPHPTRPNYWKLLGRADDLIILSNGEKTNPLPLEKIVNSDPHVKSSVMFGSGKFQNGILIKPKEEFAIDPNDVEQVQGFRDKVWPSVDRANKYAPQHSRIFKEMILITSPDKPFELNAKGLPRRKVILANYEDEIEALYKQVKDSTRRDFHPPTSWDEQNTLEFVRAVVHDTLRRPVAYDADIYQSGCDSLQATWIRNTILRALQETEPTAVKRLPTDFVFQAPTISTLARTVHASVHHASTATTSRTPDDLWQYVDQYSADLPERPTALIERPASGRDVVLITGTTGGFGCDALEHLLRDESVERVYAFNRKGSEALERQHAQFRARGLDETLLNGPKFRLVEVILHEPGFGLEPTLLDEIRQSVTHILHNAWKVDFKLSVKSFEGDLQGARNLVDLAISSSYRQAPTIVFISSIGVFANYKGAVPAPETLLDDPASPFGTGYNESKWITEHVLHRATKLRGVSTVVIRLAQVCGDRVGHWNEQEWFPALVKSAQFQGCLPEVDGNVTWVPSYEGAKAVTEMRHSPEPFLHLVHPRPVPWSTIMTPIAEELGVPLASYEEWLSALEQASDGNSDDGAYPSVKLVQRNPALRLVHFFKGLKTSPSREPLGTVYLSTEKSTRVSKTLANLPPLGAQQAKMWLAEWKRSGFLE</sequence>
<dbReference type="InterPro" id="IPR036291">
    <property type="entry name" value="NAD(P)-bd_dom_sf"/>
</dbReference>
<evidence type="ECO:0000313" key="5">
    <source>
        <dbReference type="EMBL" id="OSD01070.1"/>
    </source>
</evidence>
<dbReference type="OrthoDB" id="429813at2759"/>
<dbReference type="Pfam" id="PF23562">
    <property type="entry name" value="AMP-binding_C_3"/>
    <property type="match status" value="1"/>
</dbReference>
<dbReference type="InterPro" id="IPR000873">
    <property type="entry name" value="AMP-dep_synth/lig_dom"/>
</dbReference>
<dbReference type="SUPFAM" id="SSF56801">
    <property type="entry name" value="Acetyl-CoA synthetase-like"/>
    <property type="match status" value="1"/>
</dbReference>
<dbReference type="SUPFAM" id="SSF51735">
    <property type="entry name" value="NAD(P)-binding Rossmann-fold domains"/>
    <property type="match status" value="1"/>
</dbReference>
<feature type="domain" description="Thioester reductase (TE)" evidence="4">
    <location>
        <begin position="704"/>
        <end position="932"/>
    </location>
</feature>
<dbReference type="SUPFAM" id="SSF47336">
    <property type="entry name" value="ACP-like"/>
    <property type="match status" value="1"/>
</dbReference>
<keyword evidence="6" id="KW-1185">Reference proteome</keyword>
<evidence type="ECO:0000256" key="2">
    <source>
        <dbReference type="ARBA" id="ARBA00022553"/>
    </source>
</evidence>
<keyword evidence="1" id="KW-0596">Phosphopantetheine</keyword>